<reference evidence="3" key="1">
    <citation type="submission" date="2017-02" db="UniProtKB">
        <authorList>
            <consortium name="WormBaseParasite"/>
        </authorList>
    </citation>
    <scope>IDENTIFICATION</scope>
</reference>
<feature type="transmembrane region" description="Helical" evidence="1">
    <location>
        <begin position="12"/>
        <end position="33"/>
    </location>
</feature>
<accession>A0A0N5BNF8</accession>
<feature type="transmembrane region" description="Helical" evidence="1">
    <location>
        <begin position="96"/>
        <end position="117"/>
    </location>
</feature>
<name>A0A0N5BNF8_STREA</name>
<evidence type="ECO:0000313" key="2">
    <source>
        <dbReference type="Proteomes" id="UP000046392"/>
    </source>
</evidence>
<keyword evidence="1" id="KW-1133">Transmembrane helix</keyword>
<dbReference type="InterPro" id="IPR019426">
    <property type="entry name" value="7TM_GPCR_serpentine_rcpt_Srv"/>
</dbReference>
<evidence type="ECO:0000256" key="1">
    <source>
        <dbReference type="SAM" id="Phobius"/>
    </source>
</evidence>
<keyword evidence="2" id="KW-1185">Reference proteome</keyword>
<dbReference type="Proteomes" id="UP000046392">
    <property type="component" value="Unplaced"/>
</dbReference>
<feature type="transmembrane region" description="Helical" evidence="1">
    <location>
        <begin position="45"/>
        <end position="65"/>
    </location>
</feature>
<evidence type="ECO:0000313" key="3">
    <source>
        <dbReference type="WBParaSite" id="SPAL_0000743700.1"/>
    </source>
</evidence>
<dbReference type="AlphaFoldDB" id="A0A0N5BNF8"/>
<protein>
    <submittedName>
        <fullName evidence="3">Serpentine receptor class gamma</fullName>
    </submittedName>
</protein>
<keyword evidence="1" id="KW-0812">Transmembrane</keyword>
<keyword evidence="1" id="KW-0472">Membrane</keyword>
<dbReference type="WBParaSite" id="SPAL_0000743700.1">
    <property type="protein sequence ID" value="SPAL_0000743700.1"/>
    <property type="gene ID" value="SPAL_0000743700"/>
</dbReference>
<proteinExistence type="predicted"/>
<sequence length="129" mass="15353">MRFTLIDTFQVLYGIPSFLFYLSIQYFLGNRILKGHAGFKNEFFPLIFFYGFIDLINYIAVILFFDMPSWGLFTDFYVKHNYLAEVGMFLLSTNTYIIIISNLVITINRFVSIFYPYNYEKVSYNKITL</sequence>
<organism evidence="2 3">
    <name type="scientific">Strongyloides papillosus</name>
    <name type="common">Intestinal threadworm</name>
    <dbReference type="NCBI Taxonomy" id="174720"/>
    <lineage>
        <taxon>Eukaryota</taxon>
        <taxon>Metazoa</taxon>
        <taxon>Ecdysozoa</taxon>
        <taxon>Nematoda</taxon>
        <taxon>Chromadorea</taxon>
        <taxon>Rhabditida</taxon>
        <taxon>Tylenchina</taxon>
        <taxon>Panagrolaimomorpha</taxon>
        <taxon>Strongyloidoidea</taxon>
        <taxon>Strongyloididae</taxon>
        <taxon>Strongyloides</taxon>
    </lineage>
</organism>
<dbReference type="Pfam" id="PF10323">
    <property type="entry name" value="7TM_GPCR_Srv"/>
    <property type="match status" value="1"/>
</dbReference>